<evidence type="ECO:0000313" key="1">
    <source>
        <dbReference type="EMBL" id="MQN32567.1"/>
    </source>
</evidence>
<protein>
    <recommendedName>
        <fullName evidence="3">PIN domain-containing protein</fullName>
    </recommendedName>
</protein>
<evidence type="ECO:0000313" key="2">
    <source>
        <dbReference type="Proteomes" id="UP000420707"/>
    </source>
</evidence>
<proteinExistence type="predicted"/>
<name>A0AAW9TG56_9BACT</name>
<reference evidence="2" key="1">
    <citation type="submission" date="2019-09" db="EMBL/GenBank/DDBJ databases">
        <title>Distinct polysaccharide growth profiles of human intestinal Prevotella copri isolates.</title>
        <authorList>
            <person name="Fehlner-Peach H."/>
            <person name="Magnabosco C."/>
            <person name="Raghavan V."/>
            <person name="Scher J.U."/>
            <person name="Tett A."/>
            <person name="Cox L.M."/>
            <person name="Gottsegen C."/>
            <person name="Watters A."/>
            <person name="Wiltshire- Gordon J.D."/>
            <person name="Segata N."/>
            <person name="Bonneau R."/>
            <person name="Littman D.R."/>
        </authorList>
    </citation>
    <scope>NUCLEOTIDE SEQUENCE [LARGE SCALE GENOMIC DNA]</scope>
    <source>
        <strain evidence="2">iAP146</strain>
    </source>
</reference>
<dbReference type="Proteomes" id="UP000420707">
    <property type="component" value="Unassembled WGS sequence"/>
</dbReference>
<evidence type="ECO:0008006" key="3">
    <source>
        <dbReference type="Google" id="ProtNLM"/>
    </source>
</evidence>
<dbReference type="AlphaFoldDB" id="A0AAW9TG56"/>
<comment type="caution">
    <text evidence="1">The sequence shown here is derived from an EMBL/GenBank/DDBJ whole genome shotgun (WGS) entry which is preliminary data.</text>
</comment>
<organism evidence="1 2">
    <name type="scientific">Segatella copri</name>
    <dbReference type="NCBI Taxonomy" id="165179"/>
    <lineage>
        <taxon>Bacteria</taxon>
        <taxon>Pseudomonadati</taxon>
        <taxon>Bacteroidota</taxon>
        <taxon>Bacteroidia</taxon>
        <taxon>Bacteroidales</taxon>
        <taxon>Prevotellaceae</taxon>
        <taxon>Segatella</taxon>
    </lineage>
</organism>
<sequence length="183" mass="20952">MCIIVDTNTFGPVFDSNNEKHAEFKPVLDWILHGKGKLVIGGSKYMAELKKAQKFLKVFGVLNVYKNKVIRLDTAEVDKEQERIEAMISDTDFDDPHLPAMVIVSKCRLICSDDSRSIRFVTNPDLYPDKVKTPKYYTGSRNCDLLSDKYIDKRYKPLEKIPQNTADVIETKINSCLTKQSKK</sequence>
<accession>A0AAW9TG56</accession>
<gene>
    <name evidence="1" type="ORF">F7D90_11545</name>
</gene>
<dbReference type="RefSeq" id="WP_153086597.1">
    <property type="nucleotide sequence ID" value="NZ_VZAM01000049.1"/>
</dbReference>
<dbReference type="EMBL" id="VZCR01000076">
    <property type="protein sequence ID" value="MQN32567.1"/>
    <property type="molecule type" value="Genomic_DNA"/>
</dbReference>